<accession>A0ABT2YT68</accession>
<keyword evidence="1 4" id="KW-0813">Transport</keyword>
<feature type="chain" id="PRO_5044945305" description="Lipopolysaccharide export system protein LptA" evidence="4">
    <location>
        <begin position="23"/>
        <end position="169"/>
    </location>
</feature>
<name>A0ABT2YT68_9GAMM</name>
<keyword evidence="2 4" id="KW-0732">Signal</keyword>
<dbReference type="Proteomes" id="UP001209713">
    <property type="component" value="Unassembled WGS sequence"/>
</dbReference>
<dbReference type="Gene3D" id="2.60.450.10">
    <property type="entry name" value="Lipopolysaccharide (LPS) transport protein A like domain"/>
    <property type="match status" value="1"/>
</dbReference>
<sequence precursor="true">MKRLTKINIFILSLLSSQFLFALPDDTSKPIEIQADEASFNQSTGEAIYQGNVFIKQGSIEIQADFLKISTDVNTRQFSQLEATGTPAQFSQQLDDEGNLVISKGNSILYSSDSTKLEIKGEGYLSQLENSITADHITYQLNNGTFSAEKTDSGRVSMTLKPQATEAKK</sequence>
<protein>
    <recommendedName>
        <fullName evidence="4">Lipopolysaccharide export system protein LptA</fullName>
    </recommendedName>
</protein>
<keyword evidence="3 4" id="KW-0574">Periplasm</keyword>
<dbReference type="InterPro" id="IPR014340">
    <property type="entry name" value="LptA"/>
</dbReference>
<evidence type="ECO:0000256" key="4">
    <source>
        <dbReference type="HAMAP-Rule" id="MF_01914"/>
    </source>
</evidence>
<dbReference type="PANTHER" id="PTHR36504:SF1">
    <property type="entry name" value="LIPOPOLYSACCHARIDE EXPORT SYSTEM PROTEIN LPTA"/>
    <property type="match status" value="1"/>
</dbReference>
<keyword evidence="7" id="KW-1185">Reference proteome</keyword>
<comment type="subunit">
    <text evidence="4">Component of the lipopolysaccharide transport and assembly complex.</text>
</comment>
<proteinExistence type="inferred from homology"/>
<evidence type="ECO:0000256" key="3">
    <source>
        <dbReference type="ARBA" id="ARBA00022764"/>
    </source>
</evidence>
<comment type="caution">
    <text evidence="6">The sequence shown here is derived from an EMBL/GenBank/DDBJ whole genome shotgun (WGS) entry which is preliminary data.</text>
</comment>
<dbReference type="RefSeq" id="WP_263530443.1">
    <property type="nucleotide sequence ID" value="NZ_JAOVZB010000004.1"/>
</dbReference>
<feature type="signal peptide" evidence="4">
    <location>
        <begin position="1"/>
        <end position="22"/>
    </location>
</feature>
<evidence type="ECO:0000256" key="2">
    <source>
        <dbReference type="ARBA" id="ARBA00022729"/>
    </source>
</evidence>
<dbReference type="InterPro" id="IPR005653">
    <property type="entry name" value="OstA-like_N"/>
</dbReference>
<reference evidence="6 7" key="1">
    <citation type="submission" date="2022-10" db="EMBL/GenBank/DDBJ databases">
        <title>Marinomonas transparenta sp. nov. and Marinomonas sargassi sp. nov., isolated from marine alga (Sargassum natans (L.) Gaillon).</title>
        <authorList>
            <person name="Wang Y."/>
        </authorList>
    </citation>
    <scope>NUCLEOTIDE SEQUENCE [LARGE SCALE GENOMIC DNA]</scope>
    <source>
        <strain evidence="6 7">C2222</strain>
    </source>
</reference>
<dbReference type="HAMAP" id="MF_01914">
    <property type="entry name" value="LPS_assembly_LptA"/>
    <property type="match status" value="1"/>
</dbReference>
<comment type="subcellular location">
    <subcellularLocation>
        <location evidence="4">Periplasm</location>
    </subcellularLocation>
</comment>
<comment type="similarity">
    <text evidence="4">Belongs to the LptA family.</text>
</comment>
<evidence type="ECO:0000313" key="7">
    <source>
        <dbReference type="Proteomes" id="UP001209713"/>
    </source>
</evidence>
<comment type="function">
    <text evidence="4">Involved in the assembly of lipopolysaccharide (LPS). Required for the translocation of LPS from the inner membrane to the outer membrane. May form a bridge between the inner membrane and the outer membrane, via interactions with LptC and LptD, thereby facilitating LPS transfer across the periplasm.</text>
</comment>
<feature type="domain" description="Organic solvent tolerance-like N-terminal" evidence="5">
    <location>
        <begin position="32"/>
        <end position="144"/>
    </location>
</feature>
<evidence type="ECO:0000256" key="1">
    <source>
        <dbReference type="ARBA" id="ARBA00022448"/>
    </source>
</evidence>
<organism evidence="6 7">
    <name type="scientific">Marinomonas sargassi</name>
    <dbReference type="NCBI Taxonomy" id="2984494"/>
    <lineage>
        <taxon>Bacteria</taxon>
        <taxon>Pseudomonadati</taxon>
        <taxon>Pseudomonadota</taxon>
        <taxon>Gammaproteobacteria</taxon>
        <taxon>Oceanospirillales</taxon>
        <taxon>Oceanospirillaceae</taxon>
        <taxon>Marinomonas</taxon>
    </lineage>
</organism>
<dbReference type="InterPro" id="IPR052037">
    <property type="entry name" value="LPS_export_LptA"/>
</dbReference>
<evidence type="ECO:0000259" key="5">
    <source>
        <dbReference type="Pfam" id="PF03968"/>
    </source>
</evidence>
<dbReference type="EMBL" id="JAOVZB010000004">
    <property type="protein sequence ID" value="MCV2403060.1"/>
    <property type="molecule type" value="Genomic_DNA"/>
</dbReference>
<dbReference type="NCBIfam" id="TIGR03002">
    <property type="entry name" value="outer_YhbN_LptA"/>
    <property type="match status" value="1"/>
</dbReference>
<evidence type="ECO:0000313" key="6">
    <source>
        <dbReference type="EMBL" id="MCV2403060.1"/>
    </source>
</evidence>
<gene>
    <name evidence="4 6" type="primary">lptA</name>
    <name evidence="6" type="ORF">OFY17_09240</name>
</gene>
<dbReference type="PANTHER" id="PTHR36504">
    <property type="entry name" value="LIPOPOLYSACCHARIDE EXPORT SYSTEM PROTEIN LPTA"/>
    <property type="match status" value="1"/>
</dbReference>
<dbReference type="Pfam" id="PF03968">
    <property type="entry name" value="LptD_N"/>
    <property type="match status" value="1"/>
</dbReference>